<accession>A0ABD3GDT8</accession>
<dbReference type="PANTHER" id="PTHR36895">
    <property type="match status" value="1"/>
</dbReference>
<proteinExistence type="inferred from homology"/>
<evidence type="ECO:0000256" key="3">
    <source>
        <dbReference type="ARBA" id="ARBA00021523"/>
    </source>
</evidence>
<organism evidence="6 7">
    <name type="scientific">Riccia sorocarpa</name>
    <dbReference type="NCBI Taxonomy" id="122646"/>
    <lineage>
        <taxon>Eukaryota</taxon>
        <taxon>Viridiplantae</taxon>
        <taxon>Streptophyta</taxon>
        <taxon>Embryophyta</taxon>
        <taxon>Marchantiophyta</taxon>
        <taxon>Marchantiopsida</taxon>
        <taxon>Marchantiidae</taxon>
        <taxon>Marchantiales</taxon>
        <taxon>Ricciaceae</taxon>
        <taxon>Riccia</taxon>
    </lineage>
</organism>
<dbReference type="EMBL" id="JBJQOH010000008">
    <property type="protein sequence ID" value="KAL3676752.1"/>
    <property type="molecule type" value="Genomic_DNA"/>
</dbReference>
<dbReference type="InterPro" id="IPR007570">
    <property type="entry name" value="Uncharacterised_Ycf23"/>
</dbReference>
<dbReference type="PANTHER" id="PTHR36895:SF1">
    <property type="entry name" value="YCF23 PROTEIN"/>
    <property type="match status" value="1"/>
</dbReference>
<feature type="compositionally biased region" description="Polar residues" evidence="5">
    <location>
        <begin position="45"/>
        <end position="65"/>
    </location>
</feature>
<comment type="caution">
    <text evidence="6">The sequence shown here is derived from an EMBL/GenBank/DDBJ whole genome shotgun (WGS) entry which is preliminary data.</text>
</comment>
<evidence type="ECO:0000256" key="4">
    <source>
        <dbReference type="ARBA" id="ARBA00022640"/>
    </source>
</evidence>
<name>A0ABD3GDT8_9MARC</name>
<comment type="similarity">
    <text evidence="2">Belongs to the ycf23 family.</text>
</comment>
<keyword evidence="4" id="KW-0934">Plastid</keyword>
<dbReference type="AlphaFoldDB" id="A0ABD3GDT8"/>
<reference evidence="6 7" key="1">
    <citation type="submission" date="2024-09" db="EMBL/GenBank/DDBJ databases">
        <title>Chromosome-scale assembly of Riccia sorocarpa.</title>
        <authorList>
            <person name="Paukszto L."/>
        </authorList>
    </citation>
    <scope>NUCLEOTIDE SEQUENCE [LARGE SCALE GENOMIC DNA]</scope>
    <source>
        <strain evidence="6">LP-2024</strain>
        <tissue evidence="6">Aerial parts of the thallus</tissue>
    </source>
</reference>
<dbReference type="GO" id="GO:0009536">
    <property type="term" value="C:plastid"/>
    <property type="evidence" value="ECO:0007669"/>
    <property type="project" value="UniProtKB-SubCell"/>
</dbReference>
<gene>
    <name evidence="6" type="ORF">R1sor_026700</name>
</gene>
<comment type="subcellular location">
    <subcellularLocation>
        <location evidence="1">Plastid</location>
    </subcellularLocation>
</comment>
<evidence type="ECO:0000256" key="1">
    <source>
        <dbReference type="ARBA" id="ARBA00004474"/>
    </source>
</evidence>
<dbReference type="Proteomes" id="UP001633002">
    <property type="component" value="Unassembled WGS sequence"/>
</dbReference>
<sequence length="217" mass="23753">MDSEISFITLLTCFYTSRRTVELFLVSGGFVIIDHGQTIEDETSLQHSKQPQHTAGTDNGGAQPQHSTQVLSLESWYQRRKISYSGLHNFDRKSVADVVIAAEKVLNLTKRTKKLMPDVVLSVTLPHTLPLDEQGADLIQPEGGTSSAPWAPGVHGLIEKGIGSAVNKLNDPLAMIAAVAASQHSEFFRFTIQDDSCKFRLILEFGGNSPTYTLLKG</sequence>
<protein>
    <recommendedName>
        <fullName evidence="3">Uncharacterized protein ycf23</fullName>
    </recommendedName>
</protein>
<evidence type="ECO:0000256" key="5">
    <source>
        <dbReference type="SAM" id="MobiDB-lite"/>
    </source>
</evidence>
<evidence type="ECO:0000313" key="6">
    <source>
        <dbReference type="EMBL" id="KAL3676752.1"/>
    </source>
</evidence>
<dbReference type="Pfam" id="PF04481">
    <property type="entry name" value="DUF561"/>
    <property type="match status" value="1"/>
</dbReference>
<feature type="region of interest" description="Disordered" evidence="5">
    <location>
        <begin position="42"/>
        <end position="65"/>
    </location>
</feature>
<keyword evidence="7" id="KW-1185">Reference proteome</keyword>
<evidence type="ECO:0000313" key="7">
    <source>
        <dbReference type="Proteomes" id="UP001633002"/>
    </source>
</evidence>
<evidence type="ECO:0000256" key="2">
    <source>
        <dbReference type="ARBA" id="ARBA00009664"/>
    </source>
</evidence>